<organism evidence="2 3">
    <name type="scientific">Desulfoscipio geothermicus DSM 3669</name>
    <dbReference type="NCBI Taxonomy" id="1121426"/>
    <lineage>
        <taxon>Bacteria</taxon>
        <taxon>Bacillati</taxon>
        <taxon>Bacillota</taxon>
        <taxon>Clostridia</taxon>
        <taxon>Eubacteriales</taxon>
        <taxon>Desulfallaceae</taxon>
        <taxon>Desulfoscipio</taxon>
    </lineage>
</organism>
<sequence length="46" mass="5495">MKKERKKTRPQVAPGMSDFLEKKATREEIRKGNFTRVTRLSYDETH</sequence>
<evidence type="ECO:0000313" key="2">
    <source>
        <dbReference type="EMBL" id="SFQ99291.1"/>
    </source>
</evidence>
<reference evidence="3" key="1">
    <citation type="submission" date="2016-10" db="EMBL/GenBank/DDBJ databases">
        <authorList>
            <person name="Varghese N."/>
            <person name="Submissions S."/>
        </authorList>
    </citation>
    <scope>NUCLEOTIDE SEQUENCE [LARGE SCALE GENOMIC DNA]</scope>
    <source>
        <strain evidence="3">DSM 3669</strain>
    </source>
</reference>
<dbReference type="EMBL" id="FOYM01000004">
    <property type="protein sequence ID" value="SFQ99291.1"/>
    <property type="molecule type" value="Genomic_DNA"/>
</dbReference>
<name>A0A1I6D1N9_9FIRM</name>
<protein>
    <submittedName>
        <fullName evidence="2">Uncharacterized protein</fullName>
    </submittedName>
</protein>
<proteinExistence type="predicted"/>
<keyword evidence="3" id="KW-1185">Reference proteome</keyword>
<gene>
    <name evidence="2" type="ORF">SAMN05660706_10466</name>
</gene>
<evidence type="ECO:0000313" key="3">
    <source>
        <dbReference type="Proteomes" id="UP000199584"/>
    </source>
</evidence>
<evidence type="ECO:0000256" key="1">
    <source>
        <dbReference type="SAM" id="MobiDB-lite"/>
    </source>
</evidence>
<dbReference type="Proteomes" id="UP000199584">
    <property type="component" value="Unassembled WGS sequence"/>
</dbReference>
<dbReference type="AlphaFoldDB" id="A0A1I6D1N9"/>
<dbReference type="RefSeq" id="WP_165608159.1">
    <property type="nucleotide sequence ID" value="NZ_FOYM01000004.1"/>
</dbReference>
<feature type="region of interest" description="Disordered" evidence="1">
    <location>
        <begin position="1"/>
        <end position="24"/>
    </location>
</feature>
<accession>A0A1I6D1N9</accession>